<dbReference type="InterPro" id="IPR043756">
    <property type="entry name" value="DUF5702"/>
</dbReference>
<proteinExistence type="predicted"/>
<organism evidence="2 3">
    <name type="scientific">Hominiventricola filiformis</name>
    <dbReference type="NCBI Taxonomy" id="2885352"/>
    <lineage>
        <taxon>Bacteria</taxon>
        <taxon>Bacillati</taxon>
        <taxon>Bacillota</taxon>
        <taxon>Clostridia</taxon>
        <taxon>Lachnospirales</taxon>
        <taxon>Lachnospiraceae</taxon>
        <taxon>Hominiventricola</taxon>
    </lineage>
</organism>
<gene>
    <name evidence="2" type="ORF">LKD36_14455</name>
</gene>
<comment type="caution">
    <text evidence="2">The sequence shown here is derived from an EMBL/GenBank/DDBJ whole genome shotgun (WGS) entry which is preliminary data.</text>
</comment>
<evidence type="ECO:0000313" key="2">
    <source>
        <dbReference type="EMBL" id="MCC2127362.1"/>
    </source>
</evidence>
<keyword evidence="1" id="KW-0812">Transmembrane</keyword>
<accession>A0AAE3AAA7</accession>
<dbReference type="Proteomes" id="UP001198220">
    <property type="component" value="Unassembled WGS sequence"/>
</dbReference>
<dbReference type="EMBL" id="JAJEPS010000019">
    <property type="protein sequence ID" value="MCC2127362.1"/>
    <property type="molecule type" value="Genomic_DNA"/>
</dbReference>
<dbReference type="Pfam" id="PF18960">
    <property type="entry name" value="DUF5702"/>
    <property type="match status" value="1"/>
</dbReference>
<keyword evidence="1" id="KW-0472">Membrane</keyword>
<sequence>MIFLKKLFRRAAVSERRSGQMSIWLALGFSVFLALYLVCLESVRMQSARRQAEQAAESGLFSLFSEYEPHLLKEYSLFALDTSFRSGTENMDEICAHLWKFAELNTVDAEGKTQEGLALQGVSVKDPVRLTDGQGAVFYRQAVQVIKEETGLSLAEDWIFDEAFQQKLEDDSRSFQEDCEMYEGSVVDYEYEEGEEEMSSEAENWDGMWNRFTLQQVMDQPEAISQKEISLEQVPSHRTLSRGTGAELGTEDTVLNKQLFVSYLCEYMRHAADMAEESENDRYLDYELEYICRGNASDAQNLEETVRRILLLREGVNYGYLLTDEEAKAKAELLAVVLAAVTGNEALVKGVKHLILLGWAYGESLVEVRQLLKGQEVVLVKTKEDWQVPLSGIIALMGNPGAYDEQKTEQKGMSYESFLRLFLTIQSSETLAMRGLDIIEGQLQKNAGCERIHVDHCIDRLTAQIWMDSLQMERSYRYE</sequence>
<keyword evidence="3" id="KW-1185">Reference proteome</keyword>
<reference evidence="2 3" key="1">
    <citation type="submission" date="2021-10" db="EMBL/GenBank/DDBJ databases">
        <title>Anaerobic single-cell dispensing facilitates the cultivation of human gut bacteria.</title>
        <authorList>
            <person name="Afrizal A."/>
        </authorList>
    </citation>
    <scope>NUCLEOTIDE SEQUENCE [LARGE SCALE GENOMIC DNA]</scope>
    <source>
        <strain evidence="2 3">CLA-AA-H276</strain>
    </source>
</reference>
<evidence type="ECO:0000256" key="1">
    <source>
        <dbReference type="SAM" id="Phobius"/>
    </source>
</evidence>
<feature type="transmembrane region" description="Helical" evidence="1">
    <location>
        <begin position="21"/>
        <end position="38"/>
    </location>
</feature>
<dbReference type="RefSeq" id="WP_308460036.1">
    <property type="nucleotide sequence ID" value="NZ_JAJEPS010000019.1"/>
</dbReference>
<protein>
    <submittedName>
        <fullName evidence="2">DUF5702 domain-containing protein</fullName>
    </submittedName>
</protein>
<name>A0AAE3AAA7_9FIRM</name>
<dbReference type="AlphaFoldDB" id="A0AAE3AAA7"/>
<evidence type="ECO:0000313" key="3">
    <source>
        <dbReference type="Proteomes" id="UP001198220"/>
    </source>
</evidence>
<keyword evidence="1" id="KW-1133">Transmembrane helix</keyword>